<dbReference type="Proteomes" id="UP000835052">
    <property type="component" value="Unassembled WGS sequence"/>
</dbReference>
<sequence length="260" mass="27818">MQSLKFQRGYSSVSNQLCSFSSFLAWPHETSAADVCCKRAISSYSTCDSVPPECAKLTCTEAPIVIQETDLKANDVSNFVNTVERISTLSVIKNKDRLMTLSQVTALTHKGPGPAIFLDDAKLEDSSFQNLKVITVDDIKPYCDGEKLIDIRGSLDDTVKKRLDQILKETLAPCATLKNPASGGPASSTSSADSAGSSGCSGSAGSFPAVRSLSVDATDHQIGRGPVGVRQDPGENQEISYTWFEPKIGSNMEPRSEAPC</sequence>
<feature type="compositionally biased region" description="Low complexity" evidence="1">
    <location>
        <begin position="180"/>
        <end position="201"/>
    </location>
</feature>
<reference evidence="2" key="1">
    <citation type="submission" date="2020-10" db="EMBL/GenBank/DDBJ databases">
        <authorList>
            <person name="Kikuchi T."/>
        </authorList>
    </citation>
    <scope>NUCLEOTIDE SEQUENCE</scope>
    <source>
        <strain evidence="2">NKZ352</strain>
    </source>
</reference>
<proteinExistence type="predicted"/>
<protein>
    <submittedName>
        <fullName evidence="2">Uncharacterized protein</fullName>
    </submittedName>
</protein>
<dbReference type="EMBL" id="CAJGYM010000077">
    <property type="protein sequence ID" value="CAD6196669.1"/>
    <property type="molecule type" value="Genomic_DNA"/>
</dbReference>
<feature type="region of interest" description="Disordered" evidence="1">
    <location>
        <begin position="217"/>
        <end position="260"/>
    </location>
</feature>
<name>A0A8S1HJE6_9PELO</name>
<gene>
    <name evidence="2" type="ORF">CAUJ_LOCUS12582</name>
</gene>
<dbReference type="AlphaFoldDB" id="A0A8S1HJE6"/>
<evidence type="ECO:0000256" key="1">
    <source>
        <dbReference type="SAM" id="MobiDB-lite"/>
    </source>
</evidence>
<evidence type="ECO:0000313" key="3">
    <source>
        <dbReference type="Proteomes" id="UP000835052"/>
    </source>
</evidence>
<keyword evidence="3" id="KW-1185">Reference proteome</keyword>
<feature type="region of interest" description="Disordered" evidence="1">
    <location>
        <begin position="177"/>
        <end position="201"/>
    </location>
</feature>
<accession>A0A8S1HJE6</accession>
<comment type="caution">
    <text evidence="2">The sequence shown here is derived from an EMBL/GenBank/DDBJ whole genome shotgun (WGS) entry which is preliminary data.</text>
</comment>
<evidence type="ECO:0000313" key="2">
    <source>
        <dbReference type="EMBL" id="CAD6196669.1"/>
    </source>
</evidence>
<organism evidence="2 3">
    <name type="scientific">Caenorhabditis auriculariae</name>
    <dbReference type="NCBI Taxonomy" id="2777116"/>
    <lineage>
        <taxon>Eukaryota</taxon>
        <taxon>Metazoa</taxon>
        <taxon>Ecdysozoa</taxon>
        <taxon>Nematoda</taxon>
        <taxon>Chromadorea</taxon>
        <taxon>Rhabditida</taxon>
        <taxon>Rhabditina</taxon>
        <taxon>Rhabditomorpha</taxon>
        <taxon>Rhabditoidea</taxon>
        <taxon>Rhabditidae</taxon>
        <taxon>Peloderinae</taxon>
        <taxon>Caenorhabditis</taxon>
    </lineage>
</organism>